<protein>
    <recommendedName>
        <fullName evidence="3">Dystrophin</fullName>
    </recommendedName>
</protein>
<organism evidence="1 2">
    <name type="scientific">Engystomops pustulosus</name>
    <name type="common">Tungara frog</name>
    <name type="synonym">Physalaemus pustulosus</name>
    <dbReference type="NCBI Taxonomy" id="76066"/>
    <lineage>
        <taxon>Eukaryota</taxon>
        <taxon>Metazoa</taxon>
        <taxon>Chordata</taxon>
        <taxon>Craniata</taxon>
        <taxon>Vertebrata</taxon>
        <taxon>Euteleostomi</taxon>
        <taxon>Amphibia</taxon>
        <taxon>Batrachia</taxon>
        <taxon>Anura</taxon>
        <taxon>Neobatrachia</taxon>
        <taxon>Hyloidea</taxon>
        <taxon>Leptodactylidae</taxon>
        <taxon>Leiuperinae</taxon>
        <taxon>Engystomops</taxon>
    </lineage>
</organism>
<evidence type="ECO:0000313" key="1">
    <source>
        <dbReference type="EMBL" id="KAG8534876.1"/>
    </source>
</evidence>
<proteinExistence type="predicted"/>
<dbReference type="Proteomes" id="UP000824782">
    <property type="component" value="Unassembled WGS sequence"/>
</dbReference>
<accession>A0AAV6YLI7</accession>
<gene>
    <name evidence="1" type="ORF">GDO81_030053</name>
</gene>
<dbReference type="AlphaFoldDB" id="A0AAV6YLI7"/>
<comment type="caution">
    <text evidence="1">The sequence shown here is derived from an EMBL/GenBank/DDBJ whole genome shotgun (WGS) entry which is preliminary data.</text>
</comment>
<name>A0AAV6YLI7_ENGPU</name>
<sequence>QELASTLQCQQMALECIVSLGQEILSSCHPDSIITIKSWLNISKTRYQEVMSWAQQQGQRIQAQIQTLAAEREEITRLIDWITAAEEALSLRDQEPLPEDMAALEEITAQHSVFMEELSRKEPEVEKVTKNCKRKVLEPQATTSRKFNAKRQQ</sequence>
<dbReference type="SUPFAM" id="SSF46966">
    <property type="entry name" value="Spectrin repeat"/>
    <property type="match status" value="1"/>
</dbReference>
<evidence type="ECO:0008006" key="3">
    <source>
        <dbReference type="Google" id="ProtNLM"/>
    </source>
</evidence>
<dbReference type="Gene3D" id="1.20.58.60">
    <property type="match status" value="2"/>
</dbReference>
<feature type="non-terminal residue" evidence="1">
    <location>
        <position position="153"/>
    </location>
</feature>
<evidence type="ECO:0000313" key="2">
    <source>
        <dbReference type="Proteomes" id="UP000824782"/>
    </source>
</evidence>
<feature type="non-terminal residue" evidence="1">
    <location>
        <position position="1"/>
    </location>
</feature>
<keyword evidence="2" id="KW-1185">Reference proteome</keyword>
<reference evidence="1" key="1">
    <citation type="thesis" date="2020" institute="ProQuest LLC" country="789 East Eisenhower Parkway, Ann Arbor, MI, USA">
        <title>Comparative Genomics and Chromosome Evolution.</title>
        <authorList>
            <person name="Mudd A.B."/>
        </authorList>
    </citation>
    <scope>NUCLEOTIDE SEQUENCE</scope>
    <source>
        <strain evidence="1">237g6f4</strain>
        <tissue evidence="1">Blood</tissue>
    </source>
</reference>
<dbReference type="EMBL" id="WNYA01087438">
    <property type="protein sequence ID" value="KAG8534876.1"/>
    <property type="molecule type" value="Genomic_DNA"/>
</dbReference>